<gene>
    <name evidence="2" type="ORF">PCL_12953</name>
</gene>
<dbReference type="AlphaFoldDB" id="A0A2U3E7V1"/>
<evidence type="ECO:0000256" key="1">
    <source>
        <dbReference type="SAM" id="MobiDB-lite"/>
    </source>
</evidence>
<sequence>MVMRWEGVDGQDGRNVVSFVQRPRGTKYKQEHHPPAPGLAFLEWRYPFKAESRRPRTSLRRQIGRYAGQQAATAGRPGPQQTPPNGGLRQPWHQMEADGSHPFVVARGQGPNGGRGRRRRLKGPPPSRPHLRPSAPIWPTPAQSSCQCCALLLTFRHPATPPPRAILTTPRSAFGQRCRQSIVPCEPTASRGPSPSLQLA</sequence>
<name>A0A2U3E7V1_PURLI</name>
<proteinExistence type="predicted"/>
<comment type="caution">
    <text evidence="2">The sequence shown here is derived from an EMBL/GenBank/DDBJ whole genome shotgun (WGS) entry which is preliminary data.</text>
</comment>
<organism evidence="2 3">
    <name type="scientific">Purpureocillium lilacinum</name>
    <name type="common">Paecilomyces lilacinus</name>
    <dbReference type="NCBI Taxonomy" id="33203"/>
    <lineage>
        <taxon>Eukaryota</taxon>
        <taxon>Fungi</taxon>
        <taxon>Dikarya</taxon>
        <taxon>Ascomycota</taxon>
        <taxon>Pezizomycotina</taxon>
        <taxon>Sordariomycetes</taxon>
        <taxon>Hypocreomycetidae</taxon>
        <taxon>Hypocreales</taxon>
        <taxon>Ophiocordycipitaceae</taxon>
        <taxon>Purpureocillium</taxon>
    </lineage>
</organism>
<dbReference type="Proteomes" id="UP000245956">
    <property type="component" value="Unassembled WGS sequence"/>
</dbReference>
<evidence type="ECO:0000313" key="2">
    <source>
        <dbReference type="EMBL" id="PWI70554.1"/>
    </source>
</evidence>
<evidence type="ECO:0000313" key="3">
    <source>
        <dbReference type="Proteomes" id="UP000245956"/>
    </source>
</evidence>
<protein>
    <submittedName>
        <fullName evidence="2">Uncharacterized protein</fullName>
    </submittedName>
</protein>
<reference evidence="2 3" key="1">
    <citation type="journal article" date="2016" name="Front. Microbiol.">
        <title>Genome and transcriptome sequences reveal the specific parasitism of the nematophagous Purpureocillium lilacinum 36-1.</title>
        <authorList>
            <person name="Xie J."/>
            <person name="Li S."/>
            <person name="Mo C."/>
            <person name="Xiao X."/>
            <person name="Peng D."/>
            <person name="Wang G."/>
            <person name="Xiao Y."/>
        </authorList>
    </citation>
    <scope>NUCLEOTIDE SEQUENCE [LARGE SCALE GENOMIC DNA]</scope>
    <source>
        <strain evidence="2 3">36-1</strain>
    </source>
</reference>
<accession>A0A2U3E7V1</accession>
<dbReference type="EMBL" id="LCWV01000009">
    <property type="protein sequence ID" value="PWI70554.1"/>
    <property type="molecule type" value="Genomic_DNA"/>
</dbReference>
<feature type="region of interest" description="Disordered" evidence="1">
    <location>
        <begin position="67"/>
        <end position="138"/>
    </location>
</feature>